<evidence type="ECO:0000256" key="3">
    <source>
        <dbReference type="ARBA" id="ARBA00011738"/>
    </source>
</evidence>
<dbReference type="PANTHER" id="PTHR32494:SF19">
    <property type="entry name" value="ALLANTOATE DEIMINASE-RELATED"/>
    <property type="match status" value="1"/>
</dbReference>
<feature type="binding site" evidence="8">
    <location>
        <position position="243"/>
    </location>
    <ligand>
        <name>allantoate</name>
        <dbReference type="ChEBI" id="CHEBI:17536"/>
    </ligand>
</feature>
<evidence type="ECO:0000313" key="11">
    <source>
        <dbReference type="Proteomes" id="UP000325161"/>
    </source>
</evidence>
<comment type="similarity">
    <text evidence="2">Belongs to the peptidase M20 family.</text>
</comment>
<evidence type="ECO:0000256" key="4">
    <source>
        <dbReference type="ARBA" id="ARBA00022723"/>
    </source>
</evidence>
<dbReference type="Proteomes" id="UP000325161">
    <property type="component" value="Chromosome"/>
</dbReference>
<comment type="cofactor">
    <cofactor evidence="7">
        <name>Zn(2+)</name>
        <dbReference type="ChEBI" id="CHEBI:29105"/>
    </cofactor>
    <text evidence="7">Binds 2 Zn(2+) ions per subunit.</text>
</comment>
<evidence type="ECO:0000313" key="10">
    <source>
        <dbReference type="EMBL" id="QEI08176.1"/>
    </source>
</evidence>
<dbReference type="NCBIfam" id="TIGR01879">
    <property type="entry name" value="hydantase"/>
    <property type="match status" value="1"/>
</dbReference>
<evidence type="ECO:0000256" key="6">
    <source>
        <dbReference type="ARBA" id="ARBA00023211"/>
    </source>
</evidence>
<keyword evidence="7" id="KW-0862">Zinc</keyword>
<evidence type="ECO:0000256" key="8">
    <source>
        <dbReference type="PIRSR" id="PIRSR001235-2"/>
    </source>
</evidence>
<sequence length="438" mass="46524">MTTTQNPVSWSEDDSAWCGLQVMAWADDLARHTDHPEHLSCTYLTPAHQAAAQTLMQWMREAGFDTVRQDAIGNLIARYRAADAGSVGGASSTDNTNTSNPCIVVGSHYDTVHNGGRYDGRLGILLPLAIVKRLHARGERLPVDLELVAFSEEEGVRYGGTFLGSSAYAGIFDPRQLDREDANGIPMRAAIAAAGLEVEQIAQAAADIASMQHYFEVHIEQGPVLLDRGLPVGVVSAIAGSIRRRITLTGRASHSGTTPMDMRLDAACAAAEIVLLVEQRCANIPGLVGTVGQLTVPNGSVNVIPGRCVFSLDVRADNDATRDAALADIDTGIAEILTRRGITAQQEELMRVPAVPCSPTQRAMWLDAIAATGIPAVELPSGAGHDAMMMANVVPVSMLFVRCGNGGISHNPREIVDVADVTIAASVTMEFLARLTAD</sequence>
<dbReference type="AlphaFoldDB" id="A0A5C0B2T1"/>
<dbReference type="KEGG" id="pacr:FXN63_21780"/>
<feature type="binding site" evidence="7">
    <location>
        <position position="108"/>
    </location>
    <ligand>
        <name>Zn(2+)</name>
        <dbReference type="ChEBI" id="CHEBI:29105"/>
        <label>1</label>
    </ligand>
</feature>
<dbReference type="RefSeq" id="WP_148817497.1">
    <property type="nucleotide sequence ID" value="NZ_CP043046.1"/>
</dbReference>
<feature type="binding site" evidence="7">
    <location>
        <position position="154"/>
    </location>
    <ligand>
        <name>Zn(2+)</name>
        <dbReference type="ChEBI" id="CHEBI:29105"/>
        <label>2</label>
    </ligand>
</feature>
<feature type="binding site" evidence="8">
    <location>
        <position position="302"/>
    </location>
    <ligand>
        <name>allantoate</name>
        <dbReference type="ChEBI" id="CHEBI:17536"/>
    </ligand>
</feature>
<dbReference type="InterPro" id="IPR010158">
    <property type="entry name" value="Amidase_Cbmase"/>
</dbReference>
<keyword evidence="4 7" id="KW-0479">Metal-binding</keyword>
<comment type="subunit">
    <text evidence="3">Homodimer.</text>
</comment>
<name>A0A5C0B2T1_9BURK</name>
<dbReference type="InterPro" id="IPR002933">
    <property type="entry name" value="Peptidase_M20"/>
</dbReference>
<dbReference type="PANTHER" id="PTHR32494">
    <property type="entry name" value="ALLANTOATE DEIMINASE-RELATED"/>
    <property type="match status" value="1"/>
</dbReference>
<comment type="cofactor">
    <cofactor evidence="1">
        <name>Mn(2+)</name>
        <dbReference type="ChEBI" id="CHEBI:29035"/>
    </cofactor>
</comment>
<dbReference type="OrthoDB" id="9808195at2"/>
<dbReference type="CDD" id="cd03884">
    <property type="entry name" value="M20_bAS"/>
    <property type="match status" value="1"/>
</dbReference>
<keyword evidence="11" id="KW-1185">Reference proteome</keyword>
<dbReference type="SUPFAM" id="SSF53187">
    <property type="entry name" value="Zn-dependent exopeptidases"/>
    <property type="match status" value="1"/>
</dbReference>
<dbReference type="InterPro" id="IPR036264">
    <property type="entry name" value="Bact_exopeptidase_dim_dom"/>
</dbReference>
<dbReference type="GO" id="GO:0016813">
    <property type="term" value="F:hydrolase activity, acting on carbon-nitrogen (but not peptide) bonds, in linear amidines"/>
    <property type="evidence" value="ECO:0007669"/>
    <property type="project" value="InterPro"/>
</dbReference>
<reference evidence="10 11" key="1">
    <citation type="submission" date="2019-08" db="EMBL/GenBank/DDBJ databases">
        <title>Amphibian skin-associated Pigmentiphaga: genome sequence and occurrence across geography and hosts.</title>
        <authorList>
            <person name="Bletz M.C."/>
            <person name="Bunk B."/>
            <person name="Sproeer C."/>
            <person name="Biwer P."/>
            <person name="Reiter S."/>
            <person name="Rabemananjara F.C.E."/>
            <person name="Schulz S."/>
            <person name="Overmann J."/>
            <person name="Vences M."/>
        </authorList>
    </citation>
    <scope>NUCLEOTIDE SEQUENCE [LARGE SCALE GENOMIC DNA]</scope>
    <source>
        <strain evidence="10 11">Mada1488</strain>
    </source>
</reference>
<feature type="binding site" evidence="8">
    <location>
        <position position="315"/>
    </location>
    <ligand>
        <name>allantoate</name>
        <dbReference type="ChEBI" id="CHEBI:17536"/>
    </ligand>
</feature>
<dbReference type="GO" id="GO:0046872">
    <property type="term" value="F:metal ion binding"/>
    <property type="evidence" value="ECO:0007669"/>
    <property type="project" value="UniProtKB-KW"/>
</dbReference>
<keyword evidence="6" id="KW-0464">Manganese</keyword>
<dbReference type="PIRSF" id="PIRSF001235">
    <property type="entry name" value="Amidase_carbamoylase"/>
    <property type="match status" value="1"/>
</dbReference>
<feature type="binding site" evidence="7">
    <location>
        <position position="119"/>
    </location>
    <ligand>
        <name>Zn(2+)</name>
        <dbReference type="ChEBI" id="CHEBI:29105"/>
        <label>1</label>
    </ligand>
</feature>
<protein>
    <submittedName>
        <fullName evidence="10">Hydantoinase/carbamoylase family amidase</fullName>
        <ecNumber evidence="10">3.5.-.-</ecNumber>
    </submittedName>
</protein>
<dbReference type="InterPro" id="IPR011650">
    <property type="entry name" value="Peptidase_M20_dimer"/>
</dbReference>
<evidence type="ECO:0000259" key="9">
    <source>
        <dbReference type="Pfam" id="PF07687"/>
    </source>
</evidence>
<feature type="domain" description="Peptidase M20 dimerisation" evidence="9">
    <location>
        <begin position="239"/>
        <end position="332"/>
    </location>
</feature>
<dbReference type="SUPFAM" id="SSF55031">
    <property type="entry name" value="Bacterial exopeptidase dimerisation domain"/>
    <property type="match status" value="1"/>
</dbReference>
<accession>A0A5C0B2T1</accession>
<proteinExistence type="inferred from homology"/>
<dbReference type="EC" id="3.5.-.-" evidence="10"/>
<evidence type="ECO:0000256" key="1">
    <source>
        <dbReference type="ARBA" id="ARBA00001936"/>
    </source>
</evidence>
<feature type="binding site" evidence="7">
    <location>
        <position position="119"/>
    </location>
    <ligand>
        <name>Zn(2+)</name>
        <dbReference type="ChEBI" id="CHEBI:29105"/>
        <label>2</label>
    </ligand>
</feature>
<gene>
    <name evidence="10" type="ORF">FXN63_21780</name>
</gene>
<dbReference type="Pfam" id="PF01546">
    <property type="entry name" value="Peptidase_M20"/>
    <property type="match status" value="1"/>
</dbReference>
<dbReference type="Pfam" id="PF07687">
    <property type="entry name" value="M20_dimer"/>
    <property type="match status" value="1"/>
</dbReference>
<evidence type="ECO:0000256" key="7">
    <source>
        <dbReference type="PIRSR" id="PIRSR001235-1"/>
    </source>
</evidence>
<feature type="binding site" evidence="7">
    <location>
        <position position="218"/>
    </location>
    <ligand>
        <name>Zn(2+)</name>
        <dbReference type="ChEBI" id="CHEBI:29105"/>
        <label>1</label>
    </ligand>
</feature>
<dbReference type="EMBL" id="CP043046">
    <property type="protein sequence ID" value="QEI08176.1"/>
    <property type="molecule type" value="Genomic_DNA"/>
</dbReference>
<evidence type="ECO:0000256" key="2">
    <source>
        <dbReference type="ARBA" id="ARBA00006153"/>
    </source>
</evidence>
<evidence type="ECO:0000256" key="5">
    <source>
        <dbReference type="ARBA" id="ARBA00022801"/>
    </source>
</evidence>
<dbReference type="Gene3D" id="3.30.70.360">
    <property type="match status" value="1"/>
</dbReference>
<dbReference type="Gene3D" id="3.40.630.10">
    <property type="entry name" value="Zn peptidases"/>
    <property type="match status" value="1"/>
</dbReference>
<keyword evidence="5 10" id="KW-0378">Hydrolase</keyword>
<feature type="binding site" evidence="7">
    <location>
        <position position="410"/>
    </location>
    <ligand>
        <name>Zn(2+)</name>
        <dbReference type="ChEBI" id="CHEBI:29105"/>
        <label>2</label>
    </ligand>
</feature>
<organism evidence="10 11">
    <name type="scientific">Pigmentiphaga aceris</name>
    <dbReference type="NCBI Taxonomy" id="1940612"/>
    <lineage>
        <taxon>Bacteria</taxon>
        <taxon>Pseudomonadati</taxon>
        <taxon>Pseudomonadota</taxon>
        <taxon>Betaproteobacteria</taxon>
        <taxon>Burkholderiales</taxon>
        <taxon>Alcaligenaceae</taxon>
        <taxon>Pigmentiphaga</taxon>
    </lineage>
</organism>